<evidence type="ECO:0000256" key="4">
    <source>
        <dbReference type="ARBA" id="ARBA00022475"/>
    </source>
</evidence>
<evidence type="ECO:0000256" key="6">
    <source>
        <dbReference type="ARBA" id="ARBA00022989"/>
    </source>
</evidence>
<evidence type="ECO:0000256" key="9">
    <source>
        <dbReference type="SAM" id="Phobius"/>
    </source>
</evidence>
<keyword evidence="4" id="KW-1003">Cell membrane</keyword>
<evidence type="ECO:0000256" key="2">
    <source>
        <dbReference type="ARBA" id="ARBA00005658"/>
    </source>
</evidence>
<feature type="region of interest" description="Disordered" evidence="8">
    <location>
        <begin position="507"/>
        <end position="544"/>
    </location>
</feature>
<dbReference type="RefSeq" id="WP_082768589.1">
    <property type="nucleotide sequence ID" value="NZ_JAAXPG010000037.1"/>
</dbReference>
<keyword evidence="3" id="KW-0813">Transport</keyword>
<accession>A0A7X6MJ17</accession>
<keyword evidence="5 9" id="KW-0812">Transmembrane</keyword>
<feature type="transmembrane region" description="Helical" evidence="9">
    <location>
        <begin position="347"/>
        <end position="366"/>
    </location>
</feature>
<dbReference type="Proteomes" id="UP000553209">
    <property type="component" value="Unassembled WGS sequence"/>
</dbReference>
<dbReference type="AlphaFoldDB" id="A0A7X6MJ17"/>
<name>A0A7X6MJ17_9ACTN</name>
<feature type="transmembrane region" description="Helical" evidence="9">
    <location>
        <begin position="405"/>
        <end position="429"/>
    </location>
</feature>
<evidence type="ECO:0000313" key="10">
    <source>
        <dbReference type="EMBL" id="NKZ01480.1"/>
    </source>
</evidence>
<feature type="transmembrane region" description="Helical" evidence="9">
    <location>
        <begin position="140"/>
        <end position="162"/>
    </location>
</feature>
<proteinExistence type="inferred from homology"/>
<organism evidence="10 11">
    <name type="scientific">Nocardiopsis alborubida</name>
    <dbReference type="NCBI Taxonomy" id="146802"/>
    <lineage>
        <taxon>Bacteria</taxon>
        <taxon>Bacillati</taxon>
        <taxon>Actinomycetota</taxon>
        <taxon>Actinomycetes</taxon>
        <taxon>Streptosporangiales</taxon>
        <taxon>Nocardiopsidaceae</taxon>
        <taxon>Nocardiopsis</taxon>
    </lineage>
</organism>
<comment type="subcellular location">
    <subcellularLocation>
        <location evidence="1">Cell membrane</location>
        <topology evidence="1">Multi-pass membrane protein</topology>
    </subcellularLocation>
</comment>
<feature type="transmembrane region" description="Helical" evidence="9">
    <location>
        <begin position="12"/>
        <end position="31"/>
    </location>
</feature>
<feature type="compositionally biased region" description="Pro residues" evidence="8">
    <location>
        <begin position="533"/>
        <end position="544"/>
    </location>
</feature>
<feature type="transmembrane region" description="Helical" evidence="9">
    <location>
        <begin position="450"/>
        <end position="468"/>
    </location>
</feature>
<feature type="transmembrane region" description="Helical" evidence="9">
    <location>
        <begin position="51"/>
        <end position="70"/>
    </location>
</feature>
<keyword evidence="11" id="KW-1185">Reference proteome</keyword>
<dbReference type="EMBL" id="JAAXPG010000037">
    <property type="protein sequence ID" value="NKZ01480.1"/>
    <property type="molecule type" value="Genomic_DNA"/>
</dbReference>
<comment type="caution">
    <text evidence="10">The sequence shown here is derived from an EMBL/GenBank/DDBJ whole genome shotgun (WGS) entry which is preliminary data.</text>
</comment>
<feature type="transmembrane region" description="Helical" evidence="9">
    <location>
        <begin position="91"/>
        <end position="111"/>
    </location>
</feature>
<dbReference type="PANTHER" id="PTHR30047">
    <property type="entry name" value="HIGH-AFFINITY CHOLINE TRANSPORT PROTEIN-RELATED"/>
    <property type="match status" value="1"/>
</dbReference>
<feature type="transmembrane region" description="Helical" evidence="9">
    <location>
        <begin position="315"/>
        <end position="335"/>
    </location>
</feature>
<dbReference type="Pfam" id="PF02028">
    <property type="entry name" value="BCCT"/>
    <property type="match status" value="1"/>
</dbReference>
<protein>
    <submittedName>
        <fullName evidence="10">BCCT family transporter</fullName>
    </submittedName>
</protein>
<evidence type="ECO:0000313" key="11">
    <source>
        <dbReference type="Proteomes" id="UP000553209"/>
    </source>
</evidence>
<evidence type="ECO:0000256" key="1">
    <source>
        <dbReference type="ARBA" id="ARBA00004651"/>
    </source>
</evidence>
<evidence type="ECO:0000256" key="5">
    <source>
        <dbReference type="ARBA" id="ARBA00022692"/>
    </source>
</evidence>
<reference evidence="10 11" key="1">
    <citation type="submission" date="2020-04" db="EMBL/GenBank/DDBJ databases">
        <title>MicrobeNet Type strains.</title>
        <authorList>
            <person name="Nicholson A.C."/>
        </authorList>
    </citation>
    <scope>NUCLEOTIDE SEQUENCE [LARGE SCALE GENOMIC DNA]</scope>
    <source>
        <strain evidence="10 11">ATCC 23612</strain>
    </source>
</reference>
<evidence type="ECO:0000256" key="7">
    <source>
        <dbReference type="ARBA" id="ARBA00023136"/>
    </source>
</evidence>
<feature type="transmembrane region" description="Helical" evidence="9">
    <location>
        <begin position="263"/>
        <end position="283"/>
    </location>
</feature>
<evidence type="ECO:0000256" key="3">
    <source>
        <dbReference type="ARBA" id="ARBA00022448"/>
    </source>
</evidence>
<dbReference type="InterPro" id="IPR000060">
    <property type="entry name" value="BCCT_transptr"/>
</dbReference>
<evidence type="ECO:0000256" key="8">
    <source>
        <dbReference type="SAM" id="MobiDB-lite"/>
    </source>
</evidence>
<dbReference type="GO" id="GO:0005886">
    <property type="term" value="C:plasma membrane"/>
    <property type="evidence" value="ECO:0007669"/>
    <property type="project" value="UniProtKB-SubCell"/>
</dbReference>
<feature type="transmembrane region" description="Helical" evidence="9">
    <location>
        <begin position="231"/>
        <end position="251"/>
    </location>
</feature>
<dbReference type="NCBIfam" id="TIGR00842">
    <property type="entry name" value="bcct"/>
    <property type="match status" value="1"/>
</dbReference>
<keyword evidence="7 9" id="KW-0472">Membrane</keyword>
<gene>
    <name evidence="10" type="ORF">HGB44_27965</name>
</gene>
<dbReference type="PANTHER" id="PTHR30047:SF7">
    <property type="entry name" value="HIGH-AFFINITY CHOLINE TRANSPORT PROTEIN"/>
    <property type="match status" value="1"/>
</dbReference>
<dbReference type="GO" id="GO:0022857">
    <property type="term" value="F:transmembrane transporter activity"/>
    <property type="evidence" value="ECO:0007669"/>
    <property type="project" value="InterPro"/>
</dbReference>
<keyword evidence="6 9" id="KW-1133">Transmembrane helix</keyword>
<sequence length="544" mass="59166">MTRAIRWNIDNKVFWPALIMVIGFSAPFVIAPQTGERLLGNVLSWLQSDLGWVYMWFVVGLAVLLVWLVFSRYGRIRMGSPDDRPEFSTPTWLAMIFTAAIGGGLMYWGIIEWAHYHVDPPFQLEPHSAEAAEWSATYPLFHWGPTAWAVFCVPTLALAYAYHVRRIRRLRLSEACRGVLGDRVDRWPGRLIDVFFILGMIGAAGTSLALAVPTVAEGASRMLGFEPGATLNTIVIGLWTLLFGGSVALGLHRGLKRLANLNLYLAAALGALVLVLGPAVFVIDTFTNSVGMLAQNIVRMSTYTDPVGGSGFEEIWTVFYWGWWISYGPFVGMFCAKISKGRTVRQIIVGMCGFGSLGCWLSFALLGNSSMAFELRGEAPIVDTLESEGAVPAIFATLEAFPLNWIITPLFLLLLLVFLATTLDSASYIMGAATSRDLPNDVEPSRANRVLWALVLAAVSVSVMSAGGTDALQTLSVVTAFPLIIILTLVAASLVRWLREHDSYRLDARSPDPAGAGSGPDLRPDQGEEPGLDTPPSPPAAAAR</sequence>
<comment type="similarity">
    <text evidence="2">Belongs to the BCCT transporter (TC 2.A.15) family.</text>
</comment>
<feature type="transmembrane region" description="Helical" evidence="9">
    <location>
        <begin position="191"/>
        <end position="211"/>
    </location>
</feature>
<feature type="transmembrane region" description="Helical" evidence="9">
    <location>
        <begin position="474"/>
        <end position="495"/>
    </location>
</feature>